<dbReference type="Gene3D" id="3.40.109.10">
    <property type="entry name" value="NADH Oxidase"/>
    <property type="match status" value="2"/>
</dbReference>
<sequence>MNLDEFLYKLHYKSHEITPPDWEVNWEDAPLPYKIYRGLPAVELSSEIPQDLKQTAKPTLKEVSQLLWYTFGLTQVSQSFAFGDGPDTWTTCRRFVPSGGALYPNELYLYLKIEDAASGIYHYDVAHHRLICLREGNFDDYLKQALGSRCDISSSFATVFISTFFWKNFFKYHNFSYRLQGLDAGFVIGQLLEVSKRLGFETGVYYQFLDPAVNHLIGIDEKEESVYAVIPLSVDREMSWFSDEEQNSVSAKKLCTELPPLHHQHYVRSKRIMDYPMLHKLNDACMLDSFTSPRKMLEQPKEVCGSPTVKLPAVNGLTYDFLTACQTRYSPGLDFVLKPLSLHTLSALLHETVTTRSYRNDLDQGFMQFANRISITISTYNVEGLPNGLYRYDESQHTLQQIASGDYRNRLQDGLLSDFVNMAQIPLSINIAGSRNHYKTAFGYRGYRIQHMEAGILSHRLLVAATACKMGGHPVLGFHVPSYDELHQHKDITSLLQVPVGHYRPHPRLQGSMHT</sequence>
<dbReference type="SUPFAM" id="SSF55469">
    <property type="entry name" value="FMN-dependent nitroreductase-like"/>
    <property type="match status" value="1"/>
</dbReference>
<protein>
    <submittedName>
        <fullName evidence="2">NADH oxidase</fullName>
    </submittedName>
</protein>
<reference evidence="3" key="1">
    <citation type="submission" date="2016-01" db="EMBL/GenBank/DDBJ databases">
        <title>Draft genome of Chromobacterium sp. F49.</title>
        <authorList>
            <person name="Hong K.W."/>
        </authorList>
    </citation>
    <scope>NUCLEOTIDE SEQUENCE [LARGE SCALE GENOMIC DNA]</scope>
    <source>
        <strain evidence="3">P7IIIA</strain>
    </source>
</reference>
<dbReference type="CDD" id="cd02142">
    <property type="entry name" value="McbC_SagB-like_oxidoreductase"/>
    <property type="match status" value="1"/>
</dbReference>
<dbReference type="Pfam" id="PF00881">
    <property type="entry name" value="Nitroreductase"/>
    <property type="match status" value="1"/>
</dbReference>
<dbReference type="InterPro" id="IPR020051">
    <property type="entry name" value="SagB-type_dehydrogenase"/>
</dbReference>
<evidence type="ECO:0000259" key="1">
    <source>
        <dbReference type="Pfam" id="PF00881"/>
    </source>
</evidence>
<dbReference type="GO" id="GO:0016491">
    <property type="term" value="F:oxidoreductase activity"/>
    <property type="evidence" value="ECO:0007669"/>
    <property type="project" value="InterPro"/>
</dbReference>
<dbReference type="Proteomes" id="UP000076567">
    <property type="component" value="Unassembled WGS sequence"/>
</dbReference>
<dbReference type="PANTHER" id="PTHR43745">
    <property type="entry name" value="NITROREDUCTASE MJ1384-RELATED"/>
    <property type="match status" value="1"/>
</dbReference>
<accession>A0A161RWW2</accession>
<dbReference type="PANTHER" id="PTHR43745:SF2">
    <property type="entry name" value="NITROREDUCTASE MJ1384-RELATED"/>
    <property type="match status" value="1"/>
</dbReference>
<dbReference type="AlphaFoldDB" id="A0A161RWW2"/>
<dbReference type="EMBL" id="LRFC01000001">
    <property type="protein sequence ID" value="KZE69196.1"/>
    <property type="molecule type" value="Genomic_DNA"/>
</dbReference>
<name>A0A161RWW2_9BACL</name>
<dbReference type="NCBIfam" id="TIGR03605">
    <property type="entry name" value="antibiot_sagB"/>
    <property type="match status" value="1"/>
</dbReference>
<dbReference type="InterPro" id="IPR000415">
    <property type="entry name" value="Nitroreductase-like"/>
</dbReference>
<dbReference type="OrthoDB" id="9801593at2"/>
<dbReference type="RefSeq" id="WP_066236574.1">
    <property type="nucleotide sequence ID" value="NZ_LRFC01000001.1"/>
</dbReference>
<dbReference type="InterPro" id="IPR029479">
    <property type="entry name" value="Nitroreductase"/>
</dbReference>
<keyword evidence="3" id="KW-1185">Reference proteome</keyword>
<comment type="caution">
    <text evidence="2">The sequence shown here is derived from an EMBL/GenBank/DDBJ whole genome shotgun (WGS) entry which is preliminary data.</text>
</comment>
<evidence type="ECO:0000313" key="2">
    <source>
        <dbReference type="EMBL" id="KZE69196.1"/>
    </source>
</evidence>
<feature type="domain" description="Nitroreductase" evidence="1">
    <location>
        <begin position="57"/>
        <end position="229"/>
    </location>
</feature>
<proteinExistence type="predicted"/>
<dbReference type="InterPro" id="IPR052544">
    <property type="entry name" value="Bacteriocin_Proc_Enz"/>
</dbReference>
<gene>
    <name evidence="2" type="ORF">AWM68_02710</name>
</gene>
<organism evidence="2 3">
    <name type="scientific">Fictibacillus phosphorivorans</name>
    <dbReference type="NCBI Taxonomy" id="1221500"/>
    <lineage>
        <taxon>Bacteria</taxon>
        <taxon>Bacillati</taxon>
        <taxon>Bacillota</taxon>
        <taxon>Bacilli</taxon>
        <taxon>Bacillales</taxon>
        <taxon>Fictibacillaceae</taxon>
        <taxon>Fictibacillus</taxon>
    </lineage>
</organism>
<evidence type="ECO:0000313" key="3">
    <source>
        <dbReference type="Proteomes" id="UP000076567"/>
    </source>
</evidence>